<dbReference type="EMBL" id="WHPN01000085">
    <property type="protein sequence ID" value="KAF4410337.1"/>
    <property type="molecule type" value="Genomic_DNA"/>
</dbReference>
<comment type="caution">
    <text evidence="2">The sequence shown here is derived from an EMBL/GenBank/DDBJ whole genome shotgun (WGS) entry which is preliminary data.</text>
</comment>
<dbReference type="InterPro" id="IPR025323">
    <property type="entry name" value="DUF4229"/>
</dbReference>
<accession>A0ABQ7FN48</accession>
<keyword evidence="3" id="KW-1185">Reference proteome</keyword>
<feature type="transmembrane region" description="Helical" evidence="1">
    <location>
        <begin position="31"/>
        <end position="50"/>
    </location>
</feature>
<reference evidence="2 3" key="1">
    <citation type="submission" date="2019-10" db="EMBL/GenBank/DDBJ databases">
        <title>Streptomyces tenebrisbrunneis sp.nov., an endogenous actinomycete isolated from of Lycium ruthenicum.</title>
        <authorList>
            <person name="Ma L."/>
        </authorList>
    </citation>
    <scope>NUCLEOTIDE SEQUENCE [LARGE SCALE GENOMIC DNA]</scope>
    <source>
        <strain evidence="2 3">TRM 66187</strain>
    </source>
</reference>
<dbReference type="Proteomes" id="UP000621266">
    <property type="component" value="Unassembled WGS sequence"/>
</dbReference>
<name>A0ABQ7FN48_9ACTN</name>
<keyword evidence="1" id="KW-0472">Membrane</keyword>
<dbReference type="Pfam" id="PF14012">
    <property type="entry name" value="DUF4229"/>
    <property type="match status" value="1"/>
</dbReference>
<protein>
    <submittedName>
        <fullName evidence="2">DUF4229 domain-containing protein</fullName>
    </submittedName>
</protein>
<dbReference type="NCBIfam" id="TIGR01167">
    <property type="entry name" value="LPXTG_anchor"/>
    <property type="match status" value="1"/>
</dbReference>
<evidence type="ECO:0000313" key="3">
    <source>
        <dbReference type="Proteomes" id="UP000621266"/>
    </source>
</evidence>
<sequence length="91" mass="9837">MRFGLFVACFLLALGLNYLGVVPAGIGDSNVLWVALLGLLFSAPLSWVLLRKQRAAMSEQVVQRVDRAKERLAANRTQEDGADDAARAAHG</sequence>
<keyword evidence="1" id="KW-1133">Transmembrane helix</keyword>
<organism evidence="2 3">
    <name type="scientific">Streptomyces lycii</name>
    <dbReference type="NCBI Taxonomy" id="2654337"/>
    <lineage>
        <taxon>Bacteria</taxon>
        <taxon>Bacillati</taxon>
        <taxon>Actinomycetota</taxon>
        <taxon>Actinomycetes</taxon>
        <taxon>Kitasatosporales</taxon>
        <taxon>Streptomycetaceae</taxon>
        <taxon>Streptomyces</taxon>
    </lineage>
</organism>
<evidence type="ECO:0000313" key="2">
    <source>
        <dbReference type="EMBL" id="KAF4410337.1"/>
    </source>
</evidence>
<evidence type="ECO:0000256" key="1">
    <source>
        <dbReference type="SAM" id="Phobius"/>
    </source>
</evidence>
<keyword evidence="1" id="KW-0812">Transmembrane</keyword>
<proteinExistence type="predicted"/>
<gene>
    <name evidence="2" type="ORF">GCU69_04375</name>
</gene>